<dbReference type="SUPFAM" id="SSF47923">
    <property type="entry name" value="Ypt/Rab-GAP domain of gyp1p"/>
    <property type="match status" value="2"/>
</dbReference>
<dbReference type="GO" id="GO:0090307">
    <property type="term" value="P:mitotic spindle assembly"/>
    <property type="evidence" value="ECO:0007669"/>
    <property type="project" value="TreeGrafter"/>
</dbReference>
<keyword evidence="9 15" id="KW-0175">Coiled coil</keyword>
<dbReference type="InterPro" id="IPR027417">
    <property type="entry name" value="P-loop_NTPase"/>
</dbReference>
<reference evidence="18" key="2">
    <citation type="submission" date="2016-06" db="EMBL/GenBank/DDBJ databases">
        <title>The genome of a short-lived fish provides insights into sex chromosome evolution and the genetic control of aging.</title>
        <authorList>
            <person name="Reichwald K."/>
            <person name="Felder M."/>
            <person name="Petzold A."/>
            <person name="Koch P."/>
            <person name="Groth M."/>
            <person name="Platzer M."/>
        </authorList>
    </citation>
    <scope>NUCLEOTIDE SEQUENCE</scope>
    <source>
        <tissue evidence="18">Brain</tissue>
    </source>
</reference>
<reference evidence="18" key="1">
    <citation type="submission" date="2016-05" db="EMBL/GenBank/DDBJ databases">
        <authorList>
            <person name="Lavstsen T."/>
            <person name="Jespersen J.S."/>
        </authorList>
    </citation>
    <scope>NUCLEOTIDE SEQUENCE</scope>
    <source>
        <tissue evidence="18">Brain</tissue>
    </source>
</reference>
<dbReference type="Pfam" id="PF00225">
    <property type="entry name" value="Kinesin"/>
    <property type="match status" value="1"/>
</dbReference>
<dbReference type="FunFam" id="1.10.8.270:FF:000008">
    <property type="entry name" value="Putative TBC1 domain family member 14"/>
    <property type="match status" value="1"/>
</dbReference>
<accession>A0A1A8UXA8</accession>
<name>A0A1A8UXA8_NOTFU</name>
<dbReference type="Gene3D" id="3.40.850.10">
    <property type="entry name" value="Kinesin motor domain"/>
    <property type="match status" value="1"/>
</dbReference>
<dbReference type="GO" id="GO:0051301">
    <property type="term" value="P:cell division"/>
    <property type="evidence" value="ECO:0007669"/>
    <property type="project" value="UniProtKB-KW"/>
</dbReference>
<feature type="coiled-coil region" evidence="15">
    <location>
        <begin position="946"/>
        <end position="974"/>
    </location>
</feature>
<evidence type="ECO:0000256" key="8">
    <source>
        <dbReference type="ARBA" id="ARBA00022840"/>
    </source>
</evidence>
<keyword evidence="5" id="KW-0493">Microtubule</keyword>
<organism evidence="18">
    <name type="scientific">Nothobranchius furzeri</name>
    <name type="common">Turquoise killifish</name>
    <dbReference type="NCBI Taxonomy" id="105023"/>
    <lineage>
        <taxon>Eukaryota</taxon>
        <taxon>Metazoa</taxon>
        <taxon>Chordata</taxon>
        <taxon>Craniata</taxon>
        <taxon>Vertebrata</taxon>
        <taxon>Euteleostomi</taxon>
        <taxon>Actinopterygii</taxon>
        <taxon>Neopterygii</taxon>
        <taxon>Teleostei</taxon>
        <taxon>Neoteleostei</taxon>
        <taxon>Acanthomorphata</taxon>
        <taxon>Ovalentaria</taxon>
        <taxon>Atherinomorphae</taxon>
        <taxon>Cyprinodontiformes</taxon>
        <taxon>Nothobranchiidae</taxon>
        <taxon>Nothobranchius</taxon>
    </lineage>
</organism>
<dbReference type="Pfam" id="PF00566">
    <property type="entry name" value="RabGAP-TBC"/>
    <property type="match status" value="1"/>
</dbReference>
<dbReference type="SMART" id="SM00164">
    <property type="entry name" value="TBC"/>
    <property type="match status" value="1"/>
</dbReference>
<evidence type="ECO:0000259" key="17">
    <source>
        <dbReference type="PROSITE" id="PS50086"/>
    </source>
</evidence>
<feature type="coiled-coil region" evidence="15">
    <location>
        <begin position="685"/>
        <end position="712"/>
    </location>
</feature>
<evidence type="ECO:0000313" key="18">
    <source>
        <dbReference type="EMBL" id="SBS51982.1"/>
    </source>
</evidence>
<evidence type="ECO:0000256" key="5">
    <source>
        <dbReference type="ARBA" id="ARBA00022701"/>
    </source>
</evidence>
<proteinExistence type="inferred from homology"/>
<dbReference type="GO" id="GO:0005524">
    <property type="term" value="F:ATP binding"/>
    <property type="evidence" value="ECO:0007669"/>
    <property type="project" value="UniProtKB-UniRule"/>
</dbReference>
<protein>
    <submittedName>
        <fullName evidence="18">Kinesin family member 11</fullName>
    </submittedName>
</protein>
<dbReference type="GO" id="GO:0000922">
    <property type="term" value="C:spindle pole"/>
    <property type="evidence" value="ECO:0007669"/>
    <property type="project" value="UniProtKB-SubCell"/>
</dbReference>
<dbReference type="InterPro" id="IPR047241">
    <property type="entry name" value="KIF11-like_kin_motor_dom"/>
</dbReference>
<dbReference type="CDD" id="cd01364">
    <property type="entry name" value="KISc_BimC_Eg5"/>
    <property type="match status" value="1"/>
</dbReference>
<gene>
    <name evidence="18" type="primary">KIF11</name>
</gene>
<keyword evidence="3" id="KW-0597">Phosphoprotein</keyword>
<sequence>MSSFNGGGAKREEKGRNIQVVVRCRPFNTMERKSSHAVIDCDQNRKEVIVKTGGVNDKASRKTYTFDMVFGPAAKQIDVYRSVVFPILDEVFMGYNCTIFAYGQTGTGKTFTMEGERSPDGQFTWEEDPLAGIIPRTLHQIFEKLTENGTEFSVKVSLLEIYNEELFDLLSPTEDVNERLLIFDDPRNKRGVVVKGLEEVTVHNKDEVYQILEWGAAKRRTASTLMNSYSSRSHSVFSVTIHMKEITMDGEELVKIGKLHLVDLAGSENIGRSGAVDKRAREAGNINQSLLTLGRVITALVEKRPHIPYRESKLTRILQDSLGGRTKTSIIATVSPSSSNMEETMSTLEYACRAKNIMNKPEVNQKLTKRTLIKEYTEEIERLKRDLIAVREKNGVYLSSENYESMMTQITAHEEQIAEYVDKIIIMEEELRKVTELFEDSQTKLEQCTADLDEKHKRLEETSKDLQQTKEKLVEEEFICSEVTSVHESLYNTAGQLLSTADASTRDVSGLHDKLDRKKKVENHNKQMQQSFAERMDGALSSMQRCVHRHGAKHNELLSSCSQAVDGLLMMNEVALKSTVTTMESLVGGVRSVVAEGVARCREKLQQHESVCLQDKESLLQLLEEHQQDMEDVLAARTLMGLSAVNELSDVLRSSVEKQRALADKVEESVGLFFNSLHQDLDSLREEAVHRLSSLQDEQDKLEDRISQAQERQRLGMQRTIQCLQDQLNLLSMQSQQDYADLRSASEALKAPALSLQESICSGCSSMKDQATAQADLHLTTTSTLASSLHQTQQHVEEMKGYCADLHSSISGLVDRDLRWNLGVRDHTERQTQEHLSVMEKVSAEAASLNQDVDTCCTNQLQTAEKELSGHREEVKQALLAIQNQTSMDQTILEQQQAELEDHVEANQQLVRKFLQSELQQDIPTGTTPQRREFEYPRKLDKSRSRNELLEILRRQQEELQAALEEEKEEEEKGYLAAAAATSFAMRGTAAFMEYETKSGRAGPGNPTSPRQSVRKNLEFEPLSTTALILEDRPANLPAKPAEEAQKHRQQYEEMVAQAKKKEMKEAQKRKKQLEDRCKLEESIGTAAQIWNQEILPHWSTMCTSRRVRELWWQGIPPSVRGKVWSLAVGNELNITHELYSICLARAQEKWKTTAALTTDTQAEDVLGSSDRESSLELIKLDISRTFPQLCIFQQGGPYHDVLHSILGAYTCYRPDVGYVQGMSFIAAVLILNLDTADAFIAFANLLNKPCQMAFFRVDHSLMLTYFAAFEVFFEENLPKLFAHFKKNSLTPDIYLIDWIFTLYSKSLPLDLACRVWDVFCRDNEEFLFRTALGLLRLYQDVLTTMDFIHMAQFLTRLPDLIPAEQLFQHISAVHMTSRNRKWAQVLQALTEQKKSAARQSGAEVLS</sequence>
<dbReference type="PROSITE" id="PS50067">
    <property type="entry name" value="KINESIN_MOTOR_2"/>
    <property type="match status" value="1"/>
</dbReference>
<dbReference type="PRINTS" id="PR00380">
    <property type="entry name" value="KINESINHEAVY"/>
</dbReference>
<dbReference type="Gene3D" id="1.10.472.80">
    <property type="entry name" value="Ypt/Rab-GAP domain of gyp1p, domain 3"/>
    <property type="match status" value="1"/>
</dbReference>
<evidence type="ECO:0000256" key="2">
    <source>
        <dbReference type="ARBA" id="ARBA00022490"/>
    </source>
</evidence>
<feature type="binding site" evidence="14">
    <location>
        <begin position="103"/>
        <end position="110"/>
    </location>
    <ligand>
        <name>ATP</name>
        <dbReference type="ChEBI" id="CHEBI:30616"/>
    </ligand>
</feature>
<evidence type="ECO:0000256" key="7">
    <source>
        <dbReference type="ARBA" id="ARBA00022776"/>
    </source>
</evidence>
<evidence type="ECO:0000256" key="11">
    <source>
        <dbReference type="ARBA" id="ARBA00023212"/>
    </source>
</evidence>
<dbReference type="PROSITE" id="PS50330">
    <property type="entry name" value="UIM"/>
    <property type="match status" value="1"/>
</dbReference>
<dbReference type="FunFam" id="1.10.472.80:FF:000006">
    <property type="entry name" value="TBC1 domain family member 14"/>
    <property type="match status" value="1"/>
</dbReference>
<keyword evidence="8 14" id="KW-0067">ATP-binding</keyword>
<evidence type="ECO:0000256" key="14">
    <source>
        <dbReference type="PROSITE-ProRule" id="PRU00283"/>
    </source>
</evidence>
<keyword evidence="7" id="KW-0498">Mitosis</keyword>
<evidence type="ECO:0000256" key="4">
    <source>
        <dbReference type="ARBA" id="ARBA00022618"/>
    </source>
</evidence>
<dbReference type="GO" id="GO:0031410">
    <property type="term" value="C:cytoplasmic vesicle"/>
    <property type="evidence" value="ECO:0007669"/>
    <property type="project" value="UniProtKB-ARBA"/>
</dbReference>
<feature type="coiled-coil region" evidence="15">
    <location>
        <begin position="1042"/>
        <end position="1084"/>
    </location>
</feature>
<dbReference type="InterPro" id="IPR003903">
    <property type="entry name" value="UIM_dom"/>
</dbReference>
<dbReference type="InterPro" id="IPR001752">
    <property type="entry name" value="Kinesin_motor_dom"/>
</dbReference>
<keyword evidence="10 14" id="KW-0505">Motor protein</keyword>
<keyword evidence="6 14" id="KW-0547">Nucleotide-binding</keyword>
<dbReference type="PROSITE" id="PS00411">
    <property type="entry name" value="KINESIN_MOTOR_1"/>
    <property type="match status" value="1"/>
</dbReference>
<comment type="similarity">
    <text evidence="13">Belongs to the TRAFAC class myosin-kinesin ATPase superfamily. Kinesin family. KIN-5/BimC subfamily.</text>
</comment>
<dbReference type="InterPro" id="IPR036961">
    <property type="entry name" value="Kinesin_motor_dom_sf"/>
</dbReference>
<dbReference type="FunFam" id="3.40.850.10:FF:000035">
    <property type="entry name" value="Kinesin-like protein KIF11"/>
    <property type="match status" value="1"/>
</dbReference>
<keyword evidence="4" id="KW-0132">Cell division</keyword>
<dbReference type="GO" id="GO:0016192">
    <property type="term" value="P:vesicle-mediated transport"/>
    <property type="evidence" value="ECO:0007669"/>
    <property type="project" value="UniProtKB-ARBA"/>
</dbReference>
<keyword evidence="2" id="KW-0963">Cytoplasm</keyword>
<evidence type="ECO:0000256" key="1">
    <source>
        <dbReference type="ARBA" id="ARBA00004647"/>
    </source>
</evidence>
<dbReference type="GO" id="GO:0019899">
    <property type="term" value="F:enzyme binding"/>
    <property type="evidence" value="ECO:0007669"/>
    <property type="project" value="UniProtKB-ARBA"/>
</dbReference>
<dbReference type="GO" id="GO:0072686">
    <property type="term" value="C:mitotic spindle"/>
    <property type="evidence" value="ECO:0007669"/>
    <property type="project" value="TreeGrafter"/>
</dbReference>
<dbReference type="PANTHER" id="PTHR47970">
    <property type="entry name" value="KINESIN-LIKE PROTEIN KIF11"/>
    <property type="match status" value="1"/>
</dbReference>
<dbReference type="FunFam" id="1.10.10.750:FF:000005">
    <property type="entry name" value="TBC1 domain family member 14"/>
    <property type="match status" value="1"/>
</dbReference>
<comment type="subcellular location">
    <subcellularLocation>
        <location evidence="1">Cytoplasm</location>
        <location evidence="1">Cytoskeleton</location>
        <location evidence="1">Spindle pole</location>
    </subcellularLocation>
</comment>
<dbReference type="GO" id="GO:0008574">
    <property type="term" value="F:plus-end-directed microtubule motor activity"/>
    <property type="evidence" value="ECO:0007669"/>
    <property type="project" value="TreeGrafter"/>
</dbReference>
<feature type="domain" description="Rab-GAP TBC" evidence="17">
    <location>
        <begin position="1115"/>
        <end position="1324"/>
    </location>
</feature>
<dbReference type="GO" id="GO:0005876">
    <property type="term" value="C:spindle microtubule"/>
    <property type="evidence" value="ECO:0007669"/>
    <property type="project" value="TreeGrafter"/>
</dbReference>
<dbReference type="InterPro" id="IPR000195">
    <property type="entry name" value="Rab-GAP-TBC_dom"/>
</dbReference>
<dbReference type="GO" id="GO:0005773">
    <property type="term" value="C:vacuole"/>
    <property type="evidence" value="ECO:0007669"/>
    <property type="project" value="UniProtKB-ARBA"/>
</dbReference>
<dbReference type="InterPro" id="IPR025901">
    <property type="entry name" value="Kinesin-assoc_MT-bd_dom"/>
</dbReference>
<dbReference type="Gene3D" id="1.10.8.270">
    <property type="entry name" value="putative rabgap domain of human tbc1 domain family member 14 like domains"/>
    <property type="match status" value="1"/>
</dbReference>
<evidence type="ECO:0000256" key="13">
    <source>
        <dbReference type="ARBA" id="ARBA00034704"/>
    </source>
</evidence>
<feature type="domain" description="Kinesin motor" evidence="16">
    <location>
        <begin position="17"/>
        <end position="357"/>
    </location>
</feature>
<dbReference type="SMART" id="SM00129">
    <property type="entry name" value="KISc"/>
    <property type="match status" value="1"/>
</dbReference>
<dbReference type="GO" id="GO:0008017">
    <property type="term" value="F:microtubule binding"/>
    <property type="evidence" value="ECO:0007669"/>
    <property type="project" value="InterPro"/>
</dbReference>
<dbReference type="GO" id="GO:0051231">
    <property type="term" value="P:spindle elongation"/>
    <property type="evidence" value="ECO:0007669"/>
    <property type="project" value="TreeGrafter"/>
</dbReference>
<dbReference type="GO" id="GO:0005634">
    <property type="term" value="C:nucleus"/>
    <property type="evidence" value="ECO:0007669"/>
    <property type="project" value="TreeGrafter"/>
</dbReference>
<evidence type="ECO:0000259" key="16">
    <source>
        <dbReference type="PROSITE" id="PS50067"/>
    </source>
</evidence>
<dbReference type="SUPFAM" id="SSF52540">
    <property type="entry name" value="P-loop containing nucleoside triphosphate hydrolases"/>
    <property type="match status" value="1"/>
</dbReference>
<dbReference type="InterPro" id="IPR047149">
    <property type="entry name" value="KIF11-like"/>
</dbReference>
<dbReference type="PROSITE" id="PS50086">
    <property type="entry name" value="TBC_RABGAP"/>
    <property type="match status" value="1"/>
</dbReference>
<keyword evidence="12" id="KW-0131">Cell cycle</keyword>
<evidence type="ECO:0000256" key="9">
    <source>
        <dbReference type="ARBA" id="ARBA00023054"/>
    </source>
</evidence>
<dbReference type="Pfam" id="PF13931">
    <property type="entry name" value="Microtub_bind"/>
    <property type="match status" value="1"/>
</dbReference>
<feature type="coiled-coil region" evidence="15">
    <location>
        <begin position="861"/>
        <end position="913"/>
    </location>
</feature>
<evidence type="ECO:0000256" key="12">
    <source>
        <dbReference type="ARBA" id="ARBA00023306"/>
    </source>
</evidence>
<dbReference type="PANTHER" id="PTHR47970:SF12">
    <property type="entry name" value="KINESIN FAMILY MEMBER 11"/>
    <property type="match status" value="1"/>
</dbReference>
<dbReference type="EMBL" id="HAEJ01011525">
    <property type="protein sequence ID" value="SBS51982.1"/>
    <property type="molecule type" value="Transcribed_RNA"/>
</dbReference>
<dbReference type="InterPro" id="IPR019821">
    <property type="entry name" value="Kinesin_motor_CS"/>
</dbReference>
<dbReference type="GO" id="GO:0007018">
    <property type="term" value="P:microtubule-based movement"/>
    <property type="evidence" value="ECO:0007669"/>
    <property type="project" value="InterPro"/>
</dbReference>
<evidence type="ECO:0000256" key="3">
    <source>
        <dbReference type="ARBA" id="ARBA00022553"/>
    </source>
</evidence>
<feature type="coiled-coil region" evidence="15">
    <location>
        <begin position="366"/>
        <end position="476"/>
    </location>
</feature>
<dbReference type="Gene3D" id="1.10.10.750">
    <property type="entry name" value="Ypt/Rab-GAP domain of gyp1p, domain 1"/>
    <property type="match status" value="1"/>
</dbReference>
<keyword evidence="11" id="KW-0206">Cytoskeleton</keyword>
<evidence type="ECO:0000256" key="15">
    <source>
        <dbReference type="SAM" id="Coils"/>
    </source>
</evidence>
<dbReference type="InterPro" id="IPR035969">
    <property type="entry name" value="Rab-GAP_TBC_sf"/>
</dbReference>
<evidence type="ECO:0000256" key="10">
    <source>
        <dbReference type="ARBA" id="ARBA00023175"/>
    </source>
</evidence>
<evidence type="ECO:0000256" key="6">
    <source>
        <dbReference type="ARBA" id="ARBA00022741"/>
    </source>
</evidence>